<keyword evidence="4" id="KW-1185">Reference proteome</keyword>
<evidence type="ECO:0000313" key="3">
    <source>
        <dbReference type="EMBL" id="KAF0734705.1"/>
    </source>
</evidence>
<dbReference type="InterPro" id="IPR052108">
    <property type="entry name" value="MEGF/SIB"/>
</dbReference>
<reference evidence="3 4" key="1">
    <citation type="submission" date="2019-07" db="EMBL/GenBank/DDBJ databases">
        <title>Genomics analysis of Aphanomyces spp. identifies a new class of oomycete effector associated with host adaptation.</title>
        <authorList>
            <person name="Gaulin E."/>
        </authorList>
    </citation>
    <scope>NUCLEOTIDE SEQUENCE [LARGE SCALE GENOMIC DNA]</scope>
    <source>
        <strain evidence="3 4">ATCC 201684</strain>
    </source>
</reference>
<comment type="caution">
    <text evidence="3">The sequence shown here is derived from an EMBL/GenBank/DDBJ whole genome shotgun (WGS) entry which is preliminary data.</text>
</comment>
<name>A0A6G0X4F1_9STRA</name>
<evidence type="ECO:0000259" key="2">
    <source>
        <dbReference type="PROSITE" id="PS50026"/>
    </source>
</evidence>
<feature type="domain" description="EGF-like" evidence="2">
    <location>
        <begin position="178"/>
        <end position="214"/>
    </location>
</feature>
<dbReference type="PROSITE" id="PS00022">
    <property type="entry name" value="EGF_1"/>
    <property type="match status" value="1"/>
</dbReference>
<dbReference type="VEuPathDB" id="FungiDB:AeMF1_021157"/>
<proteinExistence type="predicted"/>
<protein>
    <recommendedName>
        <fullName evidence="2">EGF-like domain-containing protein</fullName>
    </recommendedName>
</protein>
<gene>
    <name evidence="3" type="ORF">Ae201684_008663</name>
</gene>
<sequence length="512" mass="53025">MTTGQVNEVQLLKCTASGFFFLKFKGVRSQAIPATASATQLQSILQRVRSIGAVKVTYSVGTTLCNSAASNVVSVEFRSSFGPQAPLIAVTLQNEQPTLTDGNVIVATGGAAVGTVVSVRGTKEYIPCSGRGYCNPKTGQCSCYTFPMPGYRSSDGYGNVGIRGDCGAPDNLNFYGGPIKGCPGYVPCSGHGACSGAPSFKCTCAVGWVSGDCSQRDCPKGQSWFSLPVSNNLAHTTWTTCSDGGICDPITGECACEAPFAGAACEIMQCPMGSDQARVCSGHGVCLSLSDLAEATTIGGVPAGYTYGAVANNPSTWDAAKIFGCKCDAQYIGHDCSQRKCPTGDDPLTLGQVNEVQQISCQANGGTFQIAFRGATSSPIAFNAPVARVQDAFLAIPTITDISITYSQQGGGACIGGNIMTITFTQDFGALPLLVIVDQALTLSGQSQQGKSIVSRIQAGTKENAVCSNHGTCNYNTGVCHCGFGFGSSNGYGQPGNRGDCGYVMPWQVVVY</sequence>
<dbReference type="InterPro" id="IPR000742">
    <property type="entry name" value="EGF"/>
</dbReference>
<dbReference type="Proteomes" id="UP000481153">
    <property type="component" value="Unassembled WGS sequence"/>
</dbReference>
<dbReference type="SMART" id="SM00181">
    <property type="entry name" value="EGF"/>
    <property type="match status" value="3"/>
</dbReference>
<evidence type="ECO:0000256" key="1">
    <source>
        <dbReference type="PROSITE-ProRule" id="PRU00076"/>
    </source>
</evidence>
<organism evidence="3 4">
    <name type="scientific">Aphanomyces euteiches</name>
    <dbReference type="NCBI Taxonomy" id="100861"/>
    <lineage>
        <taxon>Eukaryota</taxon>
        <taxon>Sar</taxon>
        <taxon>Stramenopiles</taxon>
        <taxon>Oomycota</taxon>
        <taxon>Saprolegniomycetes</taxon>
        <taxon>Saprolegniales</taxon>
        <taxon>Verrucalvaceae</taxon>
        <taxon>Aphanomyces</taxon>
    </lineage>
</organism>
<dbReference type="Gene3D" id="2.10.25.10">
    <property type="entry name" value="Laminin"/>
    <property type="match status" value="1"/>
</dbReference>
<keyword evidence="1" id="KW-0245">EGF-like domain</keyword>
<dbReference type="PANTHER" id="PTHR24035:SF143">
    <property type="entry name" value="EGF-LIKE DOMAIN-CONTAINING PROTEIN"/>
    <property type="match status" value="1"/>
</dbReference>
<evidence type="ECO:0000313" key="4">
    <source>
        <dbReference type="Proteomes" id="UP000481153"/>
    </source>
</evidence>
<feature type="disulfide bond" evidence="1">
    <location>
        <begin position="204"/>
        <end position="213"/>
    </location>
</feature>
<dbReference type="PANTHER" id="PTHR24035">
    <property type="entry name" value="MULTIPLE EPIDERMAL GROWTH FACTOR-LIKE DOMAINS PROTEIN"/>
    <property type="match status" value="1"/>
</dbReference>
<comment type="caution">
    <text evidence="1">Lacks conserved residue(s) required for the propagation of feature annotation.</text>
</comment>
<dbReference type="PROSITE" id="PS50026">
    <property type="entry name" value="EGF_3"/>
    <property type="match status" value="1"/>
</dbReference>
<accession>A0A6G0X4F1</accession>
<dbReference type="AlphaFoldDB" id="A0A6G0X4F1"/>
<keyword evidence="1" id="KW-1015">Disulfide bond</keyword>
<dbReference type="EMBL" id="VJMJ01000107">
    <property type="protein sequence ID" value="KAF0734705.1"/>
    <property type="molecule type" value="Genomic_DNA"/>
</dbReference>
<dbReference type="PROSITE" id="PS01186">
    <property type="entry name" value="EGF_2"/>
    <property type="match status" value="2"/>
</dbReference>